<dbReference type="Proteomes" id="UP000494135">
    <property type="component" value="Unassembled WGS sequence"/>
</dbReference>
<reference evidence="7 8" key="1">
    <citation type="submission" date="2017-04" db="EMBL/GenBank/DDBJ databases">
        <title>Burkholderia puraquae sp. nov., a novel Burkholderia cepacia complex species from hospital setting samples.</title>
        <authorList>
            <person name="Martina P."/>
            <person name="Leguizamon M."/>
            <person name="Prieto C."/>
            <person name="Sousa S."/>
            <person name="Montanaro P."/>
            <person name="Draghi W."/>
            <person name="Staembler M."/>
            <person name="Bettiol M."/>
            <person name="Figoli C."/>
            <person name="Palau J."/>
            <person name="Alvarez F."/>
            <person name="Benetti S."/>
            <person name="Anchat E."/>
            <person name="Vescina C."/>
            <person name="Ferreras J."/>
            <person name="Lasch P."/>
            <person name="Lagares A."/>
            <person name="Zorreguieta A."/>
            <person name="Yantorno O."/>
            <person name="Bosch A."/>
        </authorList>
    </citation>
    <scope>NUCLEOTIDE SEQUENCE [LARGE SCALE GENOMIC DNA]</scope>
    <source>
        <strain evidence="7 8">CAMPA 1040</strain>
    </source>
</reference>
<evidence type="ECO:0000313" key="7">
    <source>
        <dbReference type="EMBL" id="ORT85061.1"/>
    </source>
</evidence>
<dbReference type="InterPro" id="IPR018769">
    <property type="entry name" value="VgrG2_DUF2345"/>
</dbReference>
<dbReference type="EMBL" id="NBYX01000008">
    <property type="protein sequence ID" value="ORT85061.1"/>
    <property type="molecule type" value="Genomic_DNA"/>
</dbReference>
<evidence type="ECO:0000259" key="3">
    <source>
        <dbReference type="Pfam" id="PF04717"/>
    </source>
</evidence>
<sequence length="984" mass="103792">MDVNSQLPSLFNALNRLHVLDGPGSISSLQIERWSGREALSEIYRWNVYALATDPGLDLDAMVGQRVTITTTLANGSATTRSGLVAEAGCVGYDGTLARYHLQLVPWLEALAHGRDQRTFVNRTVAEVLDTVFATYRGTARWRFTADANQRIDALGPCEYRVQYRTHTHLDFVRHVLAEAGLGFCFVEDEDAPAGHTLLVFDDSAQLPEDDTSRRLGGLPLRLNGMAVGTGDVILGMGQVVSLTADRVTLISSDYRGNQSVTATASVVNPDGYRELYDDVGPEAFTTLRAAEFTARRQADAILSEARCWAGCSTLHTARAGRALRVANPPWRQVRGSAETPDIFLVTEVMHVGINNLPRTVMEALQQTLGTLPPDDLDPRVLKEAGIGGYANRFTSVPREQVWRPTLEDGTGQRLNPVPTALGAQSAIVVGPQGESQPGAAGPVHTDAQGRLKLRYHWQADGDTGVFATRAMQRLAGDGHGLQQTQRIGHEVLVQFMNGLVHRPVILGGLFNGRGEGGESPTPGGETGRPLDESIYAKAADHAPSAQGNQVGGYSPAWHGGGAGAQRHNHAGALSGFKSQGFDAQGHNQLVTDDSDGMGRLQMATTHAATQLNLGHLRHQADNYLGSFRGQGAELRSDAYGAVRATRGVLISSYAPDPAQPAGDVAALKSLLAQQLALARTFDKAADTHRTLPLAAQRGVRKAGQSSLDGEAAPLDALSRSLATTVSAKGFEQATADAAQRGTGNALPHTGDALLGIAARGGQGLFAGQALQWAAGETLTVGSGGDTNLAVGRSLRVHSGQGIGWLAGANGTGAANEAGLSLIAGKDNLDLQAQHGTLALRAKDDLTVAATKSDVELAAGQALRLAVSGGASLLIEGGNVTFECPGNLTVHAADHQFQGPTDLDKAKGAWGDHGLYNEYYWLRDAQTGGAVKGLPYRMVSTNGDALAARSSAGDGRTATYSTKAAAKPIRVEYTGNEDIDHGWS</sequence>
<dbReference type="NCBIfam" id="TIGR03361">
    <property type="entry name" value="VI_Rhs_Vgr"/>
    <property type="match status" value="1"/>
</dbReference>
<dbReference type="InterPro" id="IPR037026">
    <property type="entry name" value="Vgr_OB-fold_dom_sf"/>
</dbReference>
<dbReference type="Pfam" id="PF04717">
    <property type="entry name" value="Phage_base_V"/>
    <property type="match status" value="1"/>
</dbReference>
<dbReference type="Gene3D" id="3.55.50.10">
    <property type="entry name" value="Baseplate protein-like domains"/>
    <property type="match status" value="1"/>
</dbReference>
<proteinExistence type="inferred from homology"/>
<dbReference type="Pfam" id="PF10106">
    <property type="entry name" value="DUF2345"/>
    <property type="match status" value="1"/>
</dbReference>
<reference evidence="6 9" key="2">
    <citation type="submission" date="2020-04" db="EMBL/GenBank/DDBJ databases">
        <authorList>
            <person name="De Canck E."/>
        </authorList>
    </citation>
    <scope>NUCLEOTIDE SEQUENCE [LARGE SCALE GENOMIC DNA]</scope>
    <source>
        <strain evidence="6 9">LMG 29660</strain>
    </source>
</reference>
<evidence type="ECO:0000259" key="5">
    <source>
        <dbReference type="Pfam" id="PF13296"/>
    </source>
</evidence>
<dbReference type="SUPFAM" id="SSF69255">
    <property type="entry name" value="gp5 N-terminal domain-like"/>
    <property type="match status" value="1"/>
</dbReference>
<evidence type="ECO:0000256" key="1">
    <source>
        <dbReference type="ARBA" id="ARBA00005558"/>
    </source>
</evidence>
<dbReference type="NCBIfam" id="TIGR01646">
    <property type="entry name" value="vgr_GE"/>
    <property type="match status" value="1"/>
</dbReference>
<dbReference type="Gene3D" id="4.10.220.110">
    <property type="match status" value="1"/>
</dbReference>
<evidence type="ECO:0000313" key="8">
    <source>
        <dbReference type="Proteomes" id="UP000193146"/>
    </source>
</evidence>
<organism evidence="7 8">
    <name type="scientific">Burkholderia puraquae</name>
    <dbReference type="NCBI Taxonomy" id="1904757"/>
    <lineage>
        <taxon>Bacteria</taxon>
        <taxon>Pseudomonadati</taxon>
        <taxon>Pseudomonadota</taxon>
        <taxon>Betaproteobacteria</taxon>
        <taxon>Burkholderiales</taxon>
        <taxon>Burkholderiaceae</taxon>
        <taxon>Burkholderia</taxon>
        <taxon>Burkholderia cepacia complex</taxon>
    </lineage>
</organism>
<keyword evidence="8" id="KW-1185">Reference proteome</keyword>
<name>A0A1X1PG10_9BURK</name>
<dbReference type="RefSeq" id="WP_085040295.1">
    <property type="nucleotide sequence ID" value="NZ_CADIKG010000007.1"/>
</dbReference>
<dbReference type="EMBL" id="CADIKG010000007">
    <property type="protein sequence ID" value="CAB3758178.1"/>
    <property type="molecule type" value="Genomic_DNA"/>
</dbReference>
<evidence type="ECO:0000256" key="2">
    <source>
        <dbReference type="SAM" id="MobiDB-lite"/>
    </source>
</evidence>
<protein>
    <submittedName>
        <fullName evidence="7">Type IV secretion protein Rhs</fullName>
    </submittedName>
</protein>
<dbReference type="InterPro" id="IPR017847">
    <property type="entry name" value="T6SS_RhsGE_Vgr_subset"/>
</dbReference>
<dbReference type="Pfam" id="PF05954">
    <property type="entry name" value="Phage_GPD"/>
    <property type="match status" value="1"/>
</dbReference>
<dbReference type="InterPro" id="IPR006531">
    <property type="entry name" value="Gp5/Vgr_OB"/>
</dbReference>
<feature type="domain" description="DUF2345" evidence="4">
    <location>
        <begin position="744"/>
        <end position="900"/>
    </location>
</feature>
<dbReference type="AlphaFoldDB" id="A0A1X1PG10"/>
<dbReference type="OrthoDB" id="8590234at2"/>
<feature type="domain" description="Putative type VI secretion system Rhs element associated Vgr" evidence="5">
    <location>
        <begin position="581"/>
        <end position="686"/>
    </location>
</feature>
<feature type="domain" description="Gp5/Type VI secretion system Vgr protein OB-fold" evidence="3">
    <location>
        <begin position="446"/>
        <end position="511"/>
    </location>
</feature>
<dbReference type="Pfam" id="PF13296">
    <property type="entry name" value="T6SS_Vgr"/>
    <property type="match status" value="1"/>
</dbReference>
<dbReference type="Gene3D" id="2.40.50.230">
    <property type="entry name" value="Gp5 N-terminal domain"/>
    <property type="match status" value="1"/>
</dbReference>
<feature type="region of interest" description="Disordered" evidence="2">
    <location>
        <begin position="542"/>
        <end position="569"/>
    </location>
</feature>
<dbReference type="InterPro" id="IPR028244">
    <property type="entry name" value="T6SS_Rhs_Vgr_dom"/>
</dbReference>
<dbReference type="Gene3D" id="2.30.110.50">
    <property type="match status" value="1"/>
</dbReference>
<evidence type="ECO:0000313" key="6">
    <source>
        <dbReference type="EMBL" id="CAB3758178.1"/>
    </source>
</evidence>
<evidence type="ECO:0000259" key="4">
    <source>
        <dbReference type="Pfam" id="PF10106"/>
    </source>
</evidence>
<comment type="similarity">
    <text evidence="1">Belongs to the VgrG protein family.</text>
</comment>
<dbReference type="SUPFAM" id="SSF69279">
    <property type="entry name" value="Phage tail proteins"/>
    <property type="match status" value="2"/>
</dbReference>
<accession>A0A1X1PG10</accession>
<dbReference type="InterPro" id="IPR006533">
    <property type="entry name" value="T6SS_Vgr_RhsGE"/>
</dbReference>
<gene>
    <name evidence="7" type="ORF">B7G54_18040</name>
    <name evidence="6" type="ORF">LMG29660_03354</name>
</gene>
<dbReference type="Proteomes" id="UP000193146">
    <property type="component" value="Unassembled WGS sequence"/>
</dbReference>
<evidence type="ECO:0000313" key="9">
    <source>
        <dbReference type="Proteomes" id="UP000494135"/>
    </source>
</evidence>